<feature type="compositionally biased region" description="Polar residues" evidence="1">
    <location>
        <begin position="166"/>
        <end position="181"/>
    </location>
</feature>
<evidence type="ECO:0000313" key="3">
    <source>
        <dbReference type="Proteomes" id="UP001214628"/>
    </source>
</evidence>
<sequence length="653" mass="71763">MTVDSEVDLALIRSEALYCLRKEQLVNLCKRRGINPKGKTNQLIDALRESIKAEVYKQPKISAQDADSSQNFRLDPVKPQDVVVNSESSTSRPSPHDSQLSSQPQTKTLARRLSSPSVPGTLAQKSSDMHCTEPVNNVAEVESVTSQSTVNGLMPIDNHPSAILPGSNSGDVVETESVTPQKQREQLEQSVQDLASAGQAAPHTDEESINSVPHDHSKSPKNKTLTEANDESSNTKLTVPDSANAPASPLRRKLSQLQKPLKHRVSVKKDHSQFDQGSSSTSKEVNSKNVEQAPEVPPKHAQHRVVMFSNDTKQEKAAMHSVPNPLSYASKQSALESNAKQSLFPELRHDTMYFKPEDRQPEKPLTHGDVRRIYAELLAERDAQRAKKLPNRLGNFVRKIKGLKGAASTSQNEPHKESYPSSDRSDEPRQGHDAQLTSLDIADTEMLRAVIDGCDAEYPQPEESLPVLNVGEYGKAVQFSMPTPDPTRESVAEIPAIALTTPSIPLSIDEAAAGPAINRDSARSSPRIAVKEMKRKLDTSSEEEIEKPRRRKRCTAVALDVTNLAQNFTEDEQAGGARSPASICEESGVEPRQDLAKNANRRPKSLRTTTRFGPSQENGSPKKSVRFSATDQPIDTHQKTGLPRRQLRANALR</sequence>
<dbReference type="AlphaFoldDB" id="A0AAF0F9D7"/>
<feature type="region of interest" description="Disordered" evidence="1">
    <location>
        <begin position="144"/>
        <end position="303"/>
    </location>
</feature>
<feature type="region of interest" description="Disordered" evidence="1">
    <location>
        <begin position="570"/>
        <end position="653"/>
    </location>
</feature>
<dbReference type="Proteomes" id="UP001214628">
    <property type="component" value="Chromosome 2"/>
</dbReference>
<accession>A0AAF0F9D7</accession>
<reference evidence="2" key="1">
    <citation type="submission" date="2023-02" db="EMBL/GenBank/DDBJ databases">
        <title>Mating type loci evolution in Malassezia.</title>
        <authorList>
            <person name="Coelho M.A."/>
        </authorList>
    </citation>
    <scope>NUCLEOTIDE SEQUENCE</scope>
    <source>
        <strain evidence="2">CBS 14136</strain>
    </source>
</reference>
<protein>
    <submittedName>
        <fullName evidence="2">Uncharacterized protein</fullName>
    </submittedName>
</protein>
<organism evidence="2 3">
    <name type="scientific">Malassezia psittaci</name>
    <dbReference type="NCBI Taxonomy" id="1821823"/>
    <lineage>
        <taxon>Eukaryota</taxon>
        <taxon>Fungi</taxon>
        <taxon>Dikarya</taxon>
        <taxon>Basidiomycota</taxon>
        <taxon>Ustilaginomycotina</taxon>
        <taxon>Malasseziomycetes</taxon>
        <taxon>Malasseziales</taxon>
        <taxon>Malasseziaceae</taxon>
        <taxon>Malassezia</taxon>
    </lineage>
</organism>
<feature type="compositionally biased region" description="Polar residues" evidence="1">
    <location>
        <begin position="606"/>
        <end position="635"/>
    </location>
</feature>
<feature type="compositionally biased region" description="Polar residues" evidence="1">
    <location>
        <begin position="274"/>
        <end position="290"/>
    </location>
</feature>
<dbReference type="EMBL" id="CP118376">
    <property type="protein sequence ID" value="WFD43157.1"/>
    <property type="molecule type" value="Genomic_DNA"/>
</dbReference>
<feature type="region of interest" description="Disordered" evidence="1">
    <location>
        <begin position="61"/>
        <end position="130"/>
    </location>
</feature>
<evidence type="ECO:0000256" key="1">
    <source>
        <dbReference type="SAM" id="MobiDB-lite"/>
    </source>
</evidence>
<proteinExistence type="predicted"/>
<feature type="compositionally biased region" description="Polar residues" evidence="1">
    <location>
        <begin position="83"/>
        <end position="126"/>
    </location>
</feature>
<feature type="compositionally biased region" description="Basic residues" evidence="1">
    <location>
        <begin position="250"/>
        <end position="266"/>
    </location>
</feature>
<feature type="region of interest" description="Disordered" evidence="1">
    <location>
        <begin position="403"/>
        <end position="440"/>
    </location>
</feature>
<evidence type="ECO:0000313" key="2">
    <source>
        <dbReference type="EMBL" id="WFD43157.1"/>
    </source>
</evidence>
<feature type="compositionally biased region" description="Basic and acidic residues" evidence="1">
    <location>
        <begin position="413"/>
        <end position="432"/>
    </location>
</feature>
<feature type="compositionally biased region" description="Polar residues" evidence="1">
    <location>
        <begin position="222"/>
        <end position="237"/>
    </location>
</feature>
<gene>
    <name evidence="2" type="ORF">MPSI1_001810</name>
</gene>
<name>A0AAF0F9D7_9BASI</name>
<keyword evidence="3" id="KW-1185">Reference proteome</keyword>